<proteinExistence type="predicted"/>
<dbReference type="RefSeq" id="YP_010800901.1">
    <property type="nucleotide sequence ID" value="NC_076915.1"/>
</dbReference>
<keyword evidence="2" id="KW-1185">Reference proteome</keyword>
<dbReference type="Proteomes" id="UP000830379">
    <property type="component" value="Segment"/>
</dbReference>
<evidence type="ECO:0000313" key="2">
    <source>
        <dbReference type="Proteomes" id="UP000830379"/>
    </source>
</evidence>
<dbReference type="EMBL" id="MW052089">
    <property type="protein sequence ID" value="QQM16283.1"/>
    <property type="molecule type" value="Genomic_RNA"/>
</dbReference>
<name>A0A7T7GUX3_9MONO</name>
<dbReference type="KEGG" id="vg:80539561"/>
<evidence type="ECO:0008006" key="3">
    <source>
        <dbReference type="Google" id="ProtNLM"/>
    </source>
</evidence>
<evidence type="ECO:0000313" key="1">
    <source>
        <dbReference type="EMBL" id="QQM16283.1"/>
    </source>
</evidence>
<dbReference type="GeneID" id="80539561"/>
<protein>
    <recommendedName>
        <fullName evidence="3">Nucleoprotein</fullName>
    </recommendedName>
</protein>
<reference evidence="1" key="1">
    <citation type="journal article" date="2020" name="Viruses">
        <title>Unmapped RNA Virus Diversity in Termites and their Symbionts.</title>
        <authorList>
            <person name="Lay C.L."/>
            <person name="Shi M."/>
            <person name="Bucek A."/>
            <person name="Bourguignon T."/>
            <person name="Lo N."/>
            <person name="Holmes E.C."/>
        </authorList>
    </citation>
    <scope>NUCLEOTIDE SEQUENCE</scope>
    <source>
        <strain evidence="1">3v4v_4</strain>
    </source>
</reference>
<dbReference type="EMBL" id="MW052080">
    <property type="protein sequence ID" value="QQM16273.1"/>
    <property type="molecule type" value="Genomic_RNA"/>
</dbReference>
<reference evidence="1" key="2">
    <citation type="submission" date="2020-09" db="EMBL/GenBank/DDBJ databases">
        <authorList>
            <person name="Le Lay C."/>
            <person name="Shi M."/>
            <person name="Bucek A."/>
            <person name="Bourguignon T."/>
            <person name="Lo N."/>
            <person name="Holmes E.C."/>
        </authorList>
    </citation>
    <scope>NUCLEOTIDE SEQUENCE</scope>
    <source>
        <strain evidence="1">3v4v_4</strain>
    </source>
</reference>
<organism evidence="1">
    <name type="scientific">Jimsystermes virus</name>
    <dbReference type="NCBI Taxonomy" id="2796600"/>
    <lineage>
        <taxon>Viruses</taxon>
        <taxon>Riboviria</taxon>
        <taxon>Orthornavirae</taxon>
        <taxon>Negarnaviricota</taxon>
        <taxon>Haploviricotina</taxon>
        <taxon>Monjiviricetes</taxon>
        <taxon>Mononegavirales</taxon>
        <taxon>Lispiviridae</taxon>
        <taxon>Copasivirus</taxon>
        <taxon>Copasivirus manlyvaleense</taxon>
    </lineage>
</organism>
<sequence>MSKVKILDNLAVHACAGTLSTEISKRERPAQPTVALPVPIQKPVVYLQWPSPTLDTPTERSLLLAKAYSDFHSAPLEVLSVENMMAAMASMLTNILDPLDVEREGELTTAFLRAGMILRRVPYNTREQVAALLHDPKVQHFLHLFTDSNQRIYRTFRDQQVICVGIILLTIGKSVNPQNYDGWVKNRLRTFEGALGILPDRCCWNEAQVPGQVALASSYAFLSASFELRRLFFLICVSAARGPDRISSIFREVVMFLQGVEMGHIIMIDKYIFSRYPELLRIRSLRDNMEAMNNAWSYLSSLQPGDRYFAKLLYNKDATAPLNRNNFSLLATAAITAAQFETPSMRFYQGGNVTGTSGALSESVKQYLNLRMNLTYCAIMESDFACMSDFEKERYLAQAEAAIQGTSLFEIPSTAGQAEGGRIPAVRTVTR</sequence>
<accession>A0A7T7GUX3</accession>